<feature type="transmembrane region" description="Helical" evidence="1">
    <location>
        <begin position="143"/>
        <end position="161"/>
    </location>
</feature>
<keyword evidence="3" id="KW-1185">Reference proteome</keyword>
<evidence type="ECO:0000313" key="2">
    <source>
        <dbReference type="EMBL" id="GAA4803673.1"/>
    </source>
</evidence>
<feature type="transmembrane region" description="Helical" evidence="1">
    <location>
        <begin position="41"/>
        <end position="60"/>
    </location>
</feature>
<organism evidence="2 3">
    <name type="scientific">Lysobacter hankyongensis</name>
    <dbReference type="NCBI Taxonomy" id="1176535"/>
    <lineage>
        <taxon>Bacteria</taxon>
        <taxon>Pseudomonadati</taxon>
        <taxon>Pseudomonadota</taxon>
        <taxon>Gammaproteobacteria</taxon>
        <taxon>Lysobacterales</taxon>
        <taxon>Lysobacteraceae</taxon>
        <taxon>Lysobacter</taxon>
    </lineage>
</organism>
<keyword evidence="1" id="KW-1133">Transmembrane helix</keyword>
<reference evidence="3" key="1">
    <citation type="journal article" date="2019" name="Int. J. Syst. Evol. Microbiol.">
        <title>The Global Catalogue of Microorganisms (GCM) 10K type strain sequencing project: providing services to taxonomists for standard genome sequencing and annotation.</title>
        <authorList>
            <consortium name="The Broad Institute Genomics Platform"/>
            <consortium name="The Broad Institute Genome Sequencing Center for Infectious Disease"/>
            <person name="Wu L."/>
            <person name="Ma J."/>
        </authorList>
    </citation>
    <scope>NUCLEOTIDE SEQUENCE [LARGE SCALE GENOMIC DNA]</scope>
    <source>
        <strain evidence="3">JCM 18204</strain>
    </source>
</reference>
<keyword evidence="1" id="KW-0472">Membrane</keyword>
<accession>A0ABP9C513</accession>
<gene>
    <name evidence="2" type="ORF">GCM10023307_33030</name>
</gene>
<sequence>MSMTRNVRLLLGTVSAIGFVAALLVHLAALRGVNVAARIPAIWLLHLGIFAILVPLVFLLRRDFGARTSLLRIAKVLPLPAAILGGVMLAYAIVNFMLFIQATEGGSPVMRDGAYFLMDHARVVREITSAEYTAFRANEVRGFSGHWLFFYYVSTICCFFLETREVIIVSGAAAQ</sequence>
<evidence type="ECO:0000256" key="1">
    <source>
        <dbReference type="SAM" id="Phobius"/>
    </source>
</evidence>
<proteinExistence type="predicted"/>
<dbReference type="RefSeq" id="WP_345304462.1">
    <property type="nucleotide sequence ID" value="NZ_BAABJE010000018.1"/>
</dbReference>
<evidence type="ECO:0000313" key="3">
    <source>
        <dbReference type="Proteomes" id="UP001499959"/>
    </source>
</evidence>
<feature type="transmembrane region" description="Helical" evidence="1">
    <location>
        <begin position="81"/>
        <end position="100"/>
    </location>
</feature>
<comment type="caution">
    <text evidence="2">The sequence shown here is derived from an EMBL/GenBank/DDBJ whole genome shotgun (WGS) entry which is preliminary data.</text>
</comment>
<protein>
    <submittedName>
        <fullName evidence="2">Uncharacterized protein</fullName>
    </submittedName>
</protein>
<feature type="transmembrane region" description="Helical" evidence="1">
    <location>
        <begin position="7"/>
        <end position="29"/>
    </location>
</feature>
<name>A0ABP9C513_9GAMM</name>
<dbReference type="EMBL" id="BAABJE010000018">
    <property type="protein sequence ID" value="GAA4803673.1"/>
    <property type="molecule type" value="Genomic_DNA"/>
</dbReference>
<keyword evidence="1" id="KW-0812">Transmembrane</keyword>
<dbReference type="Proteomes" id="UP001499959">
    <property type="component" value="Unassembled WGS sequence"/>
</dbReference>